<gene>
    <name evidence="1" type="ORF">PORCRE_836</name>
</gene>
<organism evidence="1 2">
    <name type="scientific">Porphyromonas crevioricanis JCM 15906</name>
    <dbReference type="NCBI Taxonomy" id="1305617"/>
    <lineage>
        <taxon>Bacteria</taxon>
        <taxon>Pseudomonadati</taxon>
        <taxon>Bacteroidota</taxon>
        <taxon>Bacteroidia</taxon>
        <taxon>Bacteroidales</taxon>
        <taxon>Porphyromonadaceae</taxon>
        <taxon>Porphyromonas</taxon>
    </lineage>
</organism>
<dbReference type="AlphaFoldDB" id="T1CH40"/>
<dbReference type="Proteomes" id="UP000018031">
    <property type="component" value="Unassembled WGS sequence"/>
</dbReference>
<evidence type="ECO:0000313" key="2">
    <source>
        <dbReference type="Proteomes" id="UP000018031"/>
    </source>
</evidence>
<proteinExistence type="predicted"/>
<reference evidence="1 2" key="2">
    <citation type="journal article" date="2013" name="Genome Announc.">
        <title>Draft Genome Sequences of Porphyromonas crevioricanis JCM 15906T and Porphyromonas cansulci JCM 13913T Isolated from a Canine Oral Cavity.</title>
        <authorList>
            <person name="Sakamoto M."/>
            <person name="Tanaka N."/>
            <person name="Shiwa Y."/>
            <person name="Yoshikawa H."/>
            <person name="Ohkuma M."/>
        </authorList>
    </citation>
    <scope>NUCLEOTIDE SEQUENCE [LARGE SCALE GENOMIC DNA]</scope>
    <source>
        <strain evidence="1 2">JCM 15906</strain>
    </source>
</reference>
<dbReference type="EMBL" id="BAOU01000020">
    <property type="protein sequence ID" value="GAD05136.1"/>
    <property type="molecule type" value="Genomic_DNA"/>
</dbReference>
<evidence type="ECO:0000313" key="1">
    <source>
        <dbReference type="EMBL" id="GAD05136.1"/>
    </source>
</evidence>
<protein>
    <submittedName>
        <fullName evidence="1">Uncharacterized protein</fullName>
    </submittedName>
</protein>
<sequence length="37" mass="4276">MAEIDMFCKFLLAAKTEEIEGKEAVWTSEFIPLFFCS</sequence>
<accession>T1CH40</accession>
<comment type="caution">
    <text evidence="1">The sequence shown here is derived from an EMBL/GenBank/DDBJ whole genome shotgun (WGS) entry which is preliminary data.</text>
</comment>
<name>T1CH40_9PORP</name>
<reference evidence="2" key="1">
    <citation type="journal article" date="2013" name="Genome">
        <title>Draft Genome Sequences of Porphyromonas crevioricanis JCM 15906T and Porphyromonas cansulci JCM 13913T Isolated from a Canine Oral Cavity.</title>
        <authorList>
            <person name="Sakamoto M."/>
            <person name="Tanaka N."/>
            <person name="Shiwa Y."/>
            <person name="Yoshikawa H."/>
            <person name="Ohkuma M."/>
        </authorList>
    </citation>
    <scope>NUCLEOTIDE SEQUENCE [LARGE SCALE GENOMIC DNA]</scope>
    <source>
        <strain evidence="2">JCM 15906</strain>
    </source>
</reference>